<dbReference type="Pfam" id="PF07690">
    <property type="entry name" value="MFS_1"/>
    <property type="match status" value="1"/>
</dbReference>
<feature type="transmembrane region" description="Helical" evidence="3">
    <location>
        <begin position="165"/>
        <end position="184"/>
    </location>
</feature>
<evidence type="ECO:0000256" key="1">
    <source>
        <dbReference type="ARBA" id="ARBA00004651"/>
    </source>
</evidence>
<organism evidence="4 5">
    <name type="scientific">Alicyclobacillus cellulosilyticus</name>
    <dbReference type="NCBI Taxonomy" id="1003997"/>
    <lineage>
        <taxon>Bacteria</taxon>
        <taxon>Bacillati</taxon>
        <taxon>Bacillota</taxon>
        <taxon>Bacilli</taxon>
        <taxon>Bacillales</taxon>
        <taxon>Alicyclobacillaceae</taxon>
        <taxon>Alicyclobacillus</taxon>
    </lineage>
</organism>
<dbReference type="InterPro" id="IPR052528">
    <property type="entry name" value="Sugar_transport-like"/>
</dbReference>
<feature type="compositionally biased region" description="Basic residues" evidence="2">
    <location>
        <begin position="420"/>
        <end position="431"/>
    </location>
</feature>
<evidence type="ECO:0000313" key="5">
    <source>
        <dbReference type="Proteomes" id="UP000637695"/>
    </source>
</evidence>
<gene>
    <name evidence="4" type="primary">yqgE</name>
    <name evidence="4" type="ORF">GCM10010885_04620</name>
</gene>
<feature type="transmembrane region" description="Helical" evidence="3">
    <location>
        <begin position="244"/>
        <end position="262"/>
    </location>
</feature>
<evidence type="ECO:0000256" key="2">
    <source>
        <dbReference type="SAM" id="MobiDB-lite"/>
    </source>
</evidence>
<dbReference type="InterPro" id="IPR011701">
    <property type="entry name" value="MFS"/>
</dbReference>
<feature type="transmembrane region" description="Helical" evidence="3">
    <location>
        <begin position="7"/>
        <end position="31"/>
    </location>
</feature>
<dbReference type="GO" id="GO:0005886">
    <property type="term" value="C:plasma membrane"/>
    <property type="evidence" value="ECO:0007669"/>
    <property type="project" value="UniProtKB-SubCell"/>
</dbReference>
<dbReference type="PANTHER" id="PTHR23526">
    <property type="entry name" value="INTEGRAL MEMBRANE TRANSPORT PROTEIN-RELATED"/>
    <property type="match status" value="1"/>
</dbReference>
<feature type="region of interest" description="Disordered" evidence="2">
    <location>
        <begin position="395"/>
        <end position="431"/>
    </location>
</feature>
<dbReference type="PANTHER" id="PTHR23526:SF2">
    <property type="entry name" value="MAJOR FACILITATOR SUPERFAMILY (MFS) PROFILE DOMAIN-CONTAINING PROTEIN"/>
    <property type="match status" value="1"/>
</dbReference>
<reference evidence="4" key="1">
    <citation type="journal article" date="2014" name="Int. J. Syst. Evol. Microbiol.">
        <title>Complete genome sequence of Corynebacterium casei LMG S-19264T (=DSM 44701T), isolated from a smear-ripened cheese.</title>
        <authorList>
            <consortium name="US DOE Joint Genome Institute (JGI-PGF)"/>
            <person name="Walter F."/>
            <person name="Albersmeier A."/>
            <person name="Kalinowski J."/>
            <person name="Ruckert C."/>
        </authorList>
    </citation>
    <scope>NUCLEOTIDE SEQUENCE</scope>
    <source>
        <strain evidence="4">JCM 18487</strain>
    </source>
</reference>
<feature type="transmembrane region" description="Helical" evidence="3">
    <location>
        <begin position="368"/>
        <end position="390"/>
    </location>
</feature>
<proteinExistence type="predicted"/>
<keyword evidence="3" id="KW-0472">Membrane</keyword>
<dbReference type="Gene3D" id="1.20.1250.20">
    <property type="entry name" value="MFS general substrate transporter like domains"/>
    <property type="match status" value="1"/>
</dbReference>
<feature type="transmembrane region" description="Helical" evidence="3">
    <location>
        <begin position="69"/>
        <end position="89"/>
    </location>
</feature>
<dbReference type="GO" id="GO:0022857">
    <property type="term" value="F:transmembrane transporter activity"/>
    <property type="evidence" value="ECO:0007669"/>
    <property type="project" value="InterPro"/>
</dbReference>
<feature type="transmembrane region" description="Helical" evidence="3">
    <location>
        <begin position="216"/>
        <end position="238"/>
    </location>
</feature>
<evidence type="ECO:0000256" key="3">
    <source>
        <dbReference type="SAM" id="Phobius"/>
    </source>
</evidence>
<keyword evidence="5" id="KW-1185">Reference proteome</keyword>
<feature type="transmembrane region" description="Helical" evidence="3">
    <location>
        <begin position="130"/>
        <end position="153"/>
    </location>
</feature>
<dbReference type="EMBL" id="BMOY01000004">
    <property type="protein sequence ID" value="GGI98062.1"/>
    <property type="molecule type" value="Genomic_DNA"/>
</dbReference>
<feature type="transmembrane region" description="Helical" evidence="3">
    <location>
        <begin position="95"/>
        <end position="118"/>
    </location>
</feature>
<keyword evidence="3" id="KW-1133">Transmembrane helix</keyword>
<sequence>MRKQAWWLIGISGVFGLAVGLSNTFVNVYLWKVDRTYAAIGWYNLAVYTLLPITFVAAGQLSIRWHAGWPLRIGLALHALFYAVALAGGTQVASWPVLLGALMGTAGGFYWFAFNLLGLTLTRHGEREAFYGYHGVVTAAAGMIAPPVAGWLITAEDRLGGLAGYHVIFALSLGMFALAAFLSFQIRPEPAAARFAWEVAAGALARRPWRMVMAGCLIYGLREGVFLFLIGLLLYVTTGSEARLGRFLLLQNGLMFAAFYAFGRLIKPHRRLGFMGVGAAAMAAAALLFQLPVTPAVMVAYGCILAVVLPMFIIPLQGMVADGMDRLCPTGRDAAVHIVVREAFQNAGRVLGIALFLMMVSTRPHARIIAQLATGLGFVQLGTWVMVWAGRGKKAETTPRRPGRAGSNAMGSEPAAAGRLRGRHAELRHRP</sequence>
<dbReference type="SUPFAM" id="SSF103473">
    <property type="entry name" value="MFS general substrate transporter"/>
    <property type="match status" value="1"/>
</dbReference>
<keyword evidence="3" id="KW-0812">Transmembrane</keyword>
<feature type="transmembrane region" description="Helical" evidence="3">
    <location>
        <begin position="37"/>
        <end position="57"/>
    </location>
</feature>
<name>A0A917K3Z8_9BACL</name>
<dbReference type="InterPro" id="IPR036259">
    <property type="entry name" value="MFS_trans_sf"/>
</dbReference>
<evidence type="ECO:0000313" key="4">
    <source>
        <dbReference type="EMBL" id="GGI98062.1"/>
    </source>
</evidence>
<feature type="transmembrane region" description="Helical" evidence="3">
    <location>
        <begin position="274"/>
        <end position="293"/>
    </location>
</feature>
<feature type="transmembrane region" description="Helical" evidence="3">
    <location>
        <begin position="299"/>
        <end position="322"/>
    </location>
</feature>
<dbReference type="AlphaFoldDB" id="A0A917K3Z8"/>
<protein>
    <submittedName>
        <fullName evidence="4">Uncharacterized protein</fullName>
    </submittedName>
</protein>
<dbReference type="Proteomes" id="UP000637695">
    <property type="component" value="Unassembled WGS sequence"/>
</dbReference>
<accession>A0A917K3Z8</accession>
<reference evidence="4" key="2">
    <citation type="submission" date="2020-09" db="EMBL/GenBank/DDBJ databases">
        <authorList>
            <person name="Sun Q."/>
            <person name="Ohkuma M."/>
        </authorList>
    </citation>
    <scope>NUCLEOTIDE SEQUENCE</scope>
    <source>
        <strain evidence="4">JCM 18487</strain>
    </source>
</reference>
<comment type="subcellular location">
    <subcellularLocation>
        <location evidence="1">Cell membrane</location>
        <topology evidence="1">Multi-pass membrane protein</topology>
    </subcellularLocation>
</comment>
<comment type="caution">
    <text evidence="4">The sequence shown here is derived from an EMBL/GenBank/DDBJ whole genome shotgun (WGS) entry which is preliminary data.</text>
</comment>